<dbReference type="GO" id="GO:0005737">
    <property type="term" value="C:cytoplasm"/>
    <property type="evidence" value="ECO:0007669"/>
    <property type="project" value="TreeGrafter"/>
</dbReference>
<keyword evidence="4 5" id="KW-0408">Iron</keyword>
<keyword evidence="2" id="KW-0223">Dioxygenase</keyword>
<dbReference type="Pfam" id="PF13532">
    <property type="entry name" value="2OG-FeII_Oxy_2"/>
    <property type="match status" value="1"/>
</dbReference>
<protein>
    <recommendedName>
        <fullName evidence="7">Fe2OG dioxygenase domain-containing protein</fullName>
    </recommendedName>
</protein>
<feature type="region of interest" description="Disordered" evidence="6">
    <location>
        <begin position="616"/>
        <end position="636"/>
    </location>
</feature>
<keyword evidence="9" id="KW-1185">Reference proteome</keyword>
<dbReference type="SUPFAM" id="SSF51197">
    <property type="entry name" value="Clavaminate synthase-like"/>
    <property type="match status" value="1"/>
</dbReference>
<feature type="non-terminal residue" evidence="8">
    <location>
        <position position="636"/>
    </location>
</feature>
<dbReference type="Gene3D" id="2.60.120.590">
    <property type="entry name" value="Alpha-ketoglutarate-dependent dioxygenase AlkB-like"/>
    <property type="match status" value="1"/>
</dbReference>
<dbReference type="OrthoDB" id="6614653at2759"/>
<evidence type="ECO:0000256" key="5">
    <source>
        <dbReference type="PIRSR" id="PIRSR604574-2"/>
    </source>
</evidence>
<keyword evidence="1 5" id="KW-0479">Metal-binding</keyword>
<dbReference type="PANTHER" id="PTHR16557">
    <property type="entry name" value="ALKYLATED DNA REPAIR PROTEIN ALKB-RELATED"/>
    <property type="match status" value="1"/>
</dbReference>
<comment type="caution">
    <text evidence="8">The sequence shown here is derived from an EMBL/GenBank/DDBJ whole genome shotgun (WGS) entry which is preliminary data.</text>
</comment>
<evidence type="ECO:0000313" key="8">
    <source>
        <dbReference type="EMBL" id="PVV03780.1"/>
    </source>
</evidence>
<evidence type="ECO:0000259" key="7">
    <source>
        <dbReference type="PROSITE" id="PS51471"/>
    </source>
</evidence>
<keyword evidence="3" id="KW-0560">Oxidoreductase</keyword>
<gene>
    <name evidence="8" type="ORF">BB560_001725</name>
</gene>
<dbReference type="InterPro" id="IPR005123">
    <property type="entry name" value="Oxoglu/Fe-dep_dioxygenase_dom"/>
</dbReference>
<reference evidence="8 9" key="1">
    <citation type="journal article" date="2018" name="MBio">
        <title>Comparative Genomics Reveals the Core Gene Toolbox for the Fungus-Insect Symbiosis.</title>
        <authorList>
            <person name="Wang Y."/>
            <person name="Stata M."/>
            <person name="Wang W."/>
            <person name="Stajich J.E."/>
            <person name="White M.M."/>
            <person name="Moncalvo J.M."/>
        </authorList>
    </citation>
    <scope>NUCLEOTIDE SEQUENCE [LARGE SCALE GENOMIC DNA]</scope>
    <source>
        <strain evidence="8 9">SC-DP-2</strain>
    </source>
</reference>
<dbReference type="GO" id="GO:0046872">
    <property type="term" value="F:metal ion binding"/>
    <property type="evidence" value="ECO:0007669"/>
    <property type="project" value="UniProtKB-KW"/>
</dbReference>
<evidence type="ECO:0000313" key="9">
    <source>
        <dbReference type="Proteomes" id="UP000245609"/>
    </source>
</evidence>
<feature type="binding site" evidence="5">
    <location>
        <position position="476"/>
    </location>
    <ligand>
        <name>Fe cation</name>
        <dbReference type="ChEBI" id="CHEBI:24875"/>
        <note>catalytic</note>
    </ligand>
</feature>
<dbReference type="EMBL" id="MBFS01000191">
    <property type="protein sequence ID" value="PVV03780.1"/>
    <property type="molecule type" value="Genomic_DNA"/>
</dbReference>
<dbReference type="PANTHER" id="PTHR16557:SF2">
    <property type="entry name" value="NUCLEIC ACID DIOXYGENASE ALKBH1"/>
    <property type="match status" value="1"/>
</dbReference>
<evidence type="ECO:0000256" key="1">
    <source>
        <dbReference type="ARBA" id="ARBA00022723"/>
    </source>
</evidence>
<feature type="binding site" evidence="5">
    <location>
        <position position="532"/>
    </location>
    <ligand>
        <name>Fe cation</name>
        <dbReference type="ChEBI" id="CHEBI:24875"/>
        <note>catalytic</note>
    </ligand>
</feature>
<feature type="domain" description="Fe2OG dioxygenase" evidence="7">
    <location>
        <begin position="457"/>
        <end position="607"/>
    </location>
</feature>
<dbReference type="STRING" id="133381.A0A2T9ZGT8"/>
<dbReference type="GO" id="GO:0051213">
    <property type="term" value="F:dioxygenase activity"/>
    <property type="evidence" value="ECO:0007669"/>
    <property type="project" value="UniProtKB-KW"/>
</dbReference>
<comment type="cofactor">
    <cofactor evidence="5">
        <name>Fe(2+)</name>
        <dbReference type="ChEBI" id="CHEBI:29033"/>
    </cofactor>
    <text evidence="5">Binds 1 Fe(2+) ion per subunit.</text>
</comment>
<dbReference type="InterPro" id="IPR027450">
    <property type="entry name" value="AlkB-like"/>
</dbReference>
<evidence type="ECO:0000256" key="2">
    <source>
        <dbReference type="ARBA" id="ARBA00022964"/>
    </source>
</evidence>
<dbReference type="GO" id="GO:0005634">
    <property type="term" value="C:nucleus"/>
    <property type="evidence" value="ECO:0007669"/>
    <property type="project" value="TreeGrafter"/>
</dbReference>
<feature type="compositionally biased region" description="Polar residues" evidence="6">
    <location>
        <begin position="619"/>
        <end position="636"/>
    </location>
</feature>
<dbReference type="Proteomes" id="UP000245609">
    <property type="component" value="Unassembled WGS sequence"/>
</dbReference>
<organism evidence="8 9">
    <name type="scientific">Smittium megazygosporum</name>
    <dbReference type="NCBI Taxonomy" id="133381"/>
    <lineage>
        <taxon>Eukaryota</taxon>
        <taxon>Fungi</taxon>
        <taxon>Fungi incertae sedis</taxon>
        <taxon>Zoopagomycota</taxon>
        <taxon>Kickxellomycotina</taxon>
        <taxon>Harpellomycetes</taxon>
        <taxon>Harpellales</taxon>
        <taxon>Legeriomycetaceae</taxon>
        <taxon>Smittium</taxon>
    </lineage>
</organism>
<dbReference type="InterPro" id="IPR004574">
    <property type="entry name" value="Alkb"/>
</dbReference>
<dbReference type="InterPro" id="IPR037151">
    <property type="entry name" value="AlkB-like_sf"/>
</dbReference>
<evidence type="ECO:0000256" key="4">
    <source>
        <dbReference type="ARBA" id="ARBA00023004"/>
    </source>
</evidence>
<evidence type="ECO:0000256" key="3">
    <source>
        <dbReference type="ARBA" id="ARBA00023002"/>
    </source>
</evidence>
<evidence type="ECO:0000256" key="6">
    <source>
        <dbReference type="SAM" id="MobiDB-lite"/>
    </source>
</evidence>
<proteinExistence type="predicted"/>
<accession>A0A2T9ZGT8</accession>
<sequence length="636" mass="72863">MSRGTRMGSRRFPQNALLKEIGASFYQNQQNQELFPAYSISEPEKVSYEEKRISELYDVYINQLKKSEFYLEEPPPPKDIERYSDKYFVNEYAHKDLKNASIEGDDFDIDEDEQVSEERYLSMDSTVLQPRLSKRQQKLAQRQQLYSKTNNSAFRNIERNFKNKFSAPDMTNVVDLSRIDSLPKHVKDNIVQVNLKENLFDLDPLLFSKLEASEDQEGTVKQSAYTLKNHPGVIIIPNPFTNNTQRRLVKNSLCNWARFPNRNNLNPFFVLEGSESIFELHLKNVLNKNDPEYKEVIIQSRFSDKNANYENVPKIKSENDSTEYTENDSIDGNKKQKFFQTDQYAENTENCTNSVESNCNKNKCSAEADKVTVPKNGMYKHDLSASALYSMVRWTTIGKQYNWSTKAYDIDQSFPISDDLKHLTMCIVRSIENAKANNTDCSTDDQNIINDYECRKYLAEAGVINYYGLDDTLLAHVDRSEENTVAPLISISLGCSGIYLLGGITKQDPVTPILLNSGDVMACCGPARAAYHGVPRIFENTCPEFLLNGSYTQEEQNHNQNIQSPTQDLDQLSKSFSDYISNHRINFNIRQWSTRPQRVVLPLYYNGTNGALPGIEPGTSRTLSENHTARPQNQLK</sequence>
<dbReference type="PROSITE" id="PS51471">
    <property type="entry name" value="FE2OG_OXY"/>
    <property type="match status" value="1"/>
</dbReference>
<dbReference type="AlphaFoldDB" id="A0A2T9ZGT8"/>
<name>A0A2T9ZGT8_9FUNG</name>
<feature type="binding site" evidence="5">
    <location>
        <position position="478"/>
    </location>
    <ligand>
        <name>Fe cation</name>
        <dbReference type="ChEBI" id="CHEBI:24875"/>
        <note>catalytic</note>
    </ligand>
</feature>